<feature type="transmembrane region" description="Helical" evidence="1">
    <location>
        <begin position="15"/>
        <end position="37"/>
    </location>
</feature>
<proteinExistence type="predicted"/>
<keyword evidence="1" id="KW-0812">Transmembrane</keyword>
<organism evidence="2 3">
    <name type="scientific">Nocardioides humilatus</name>
    <dbReference type="NCBI Taxonomy" id="2607660"/>
    <lineage>
        <taxon>Bacteria</taxon>
        <taxon>Bacillati</taxon>
        <taxon>Actinomycetota</taxon>
        <taxon>Actinomycetes</taxon>
        <taxon>Propionibacteriales</taxon>
        <taxon>Nocardioidaceae</taxon>
        <taxon>Nocardioides</taxon>
    </lineage>
</organism>
<accession>A0A5B1LH84</accession>
<feature type="transmembrane region" description="Helical" evidence="1">
    <location>
        <begin position="93"/>
        <end position="110"/>
    </location>
</feature>
<reference evidence="2 3" key="1">
    <citation type="submission" date="2019-09" db="EMBL/GenBank/DDBJ databases">
        <title>Nocardioides panacisoli sp. nov., isolated from the soil of a ginseng field.</title>
        <authorList>
            <person name="Cho C."/>
        </authorList>
    </citation>
    <scope>NUCLEOTIDE SEQUENCE [LARGE SCALE GENOMIC DNA]</scope>
    <source>
        <strain evidence="2 3">BN130099</strain>
    </source>
</reference>
<feature type="transmembrane region" description="Helical" evidence="1">
    <location>
        <begin position="157"/>
        <end position="178"/>
    </location>
</feature>
<keyword evidence="1" id="KW-0472">Membrane</keyword>
<protein>
    <submittedName>
        <fullName evidence="2">Uncharacterized protein</fullName>
    </submittedName>
</protein>
<keyword evidence="3" id="KW-1185">Reference proteome</keyword>
<dbReference type="EMBL" id="VUJV01000003">
    <property type="protein sequence ID" value="KAA1418987.1"/>
    <property type="molecule type" value="Genomic_DNA"/>
</dbReference>
<sequence>MEARSESRLEQKTPYVGIAVTFVCALVIGMGLAWAFLAMRAVAGVGGSCGSSNTYAVVTPCPDGSWLIAIAIPAMLIAMFVGAGVGSSIGAPALILPLWALLFTSLGWNFLEFGFGGDVNVGFIVCGIMFWGMAAPAWVAIWVAFRKEGRTTSLWWWLTDAVLLAVGAFLGVAVYALASA</sequence>
<evidence type="ECO:0000313" key="2">
    <source>
        <dbReference type="EMBL" id="KAA1418987.1"/>
    </source>
</evidence>
<gene>
    <name evidence="2" type="ORF">F0U44_11010</name>
</gene>
<dbReference type="RefSeq" id="WP_149728327.1">
    <property type="nucleotide sequence ID" value="NZ_VUJV01000003.1"/>
</dbReference>
<keyword evidence="1" id="KW-1133">Transmembrane helix</keyword>
<comment type="caution">
    <text evidence="2">The sequence shown here is derived from an EMBL/GenBank/DDBJ whole genome shotgun (WGS) entry which is preliminary data.</text>
</comment>
<reference evidence="2 3" key="2">
    <citation type="submission" date="2019-09" db="EMBL/GenBank/DDBJ databases">
        <authorList>
            <person name="Jin C."/>
        </authorList>
    </citation>
    <scope>NUCLEOTIDE SEQUENCE [LARGE SCALE GENOMIC DNA]</scope>
    <source>
        <strain evidence="2 3">BN130099</strain>
    </source>
</reference>
<evidence type="ECO:0000313" key="3">
    <source>
        <dbReference type="Proteomes" id="UP000325003"/>
    </source>
</evidence>
<feature type="transmembrane region" description="Helical" evidence="1">
    <location>
        <begin position="66"/>
        <end position="86"/>
    </location>
</feature>
<feature type="transmembrane region" description="Helical" evidence="1">
    <location>
        <begin position="122"/>
        <end position="145"/>
    </location>
</feature>
<evidence type="ECO:0000256" key="1">
    <source>
        <dbReference type="SAM" id="Phobius"/>
    </source>
</evidence>
<dbReference type="AlphaFoldDB" id="A0A5B1LH84"/>
<dbReference type="Proteomes" id="UP000325003">
    <property type="component" value="Unassembled WGS sequence"/>
</dbReference>
<name>A0A5B1LH84_9ACTN</name>